<dbReference type="RefSeq" id="XP_046057262.1">
    <property type="nucleotide sequence ID" value="XM_046194858.1"/>
</dbReference>
<reference evidence="1" key="1">
    <citation type="journal article" date="2021" name="Nat. Commun.">
        <title>Genetic determinants of endophytism in the Arabidopsis root mycobiome.</title>
        <authorList>
            <person name="Mesny F."/>
            <person name="Miyauchi S."/>
            <person name="Thiergart T."/>
            <person name="Pickel B."/>
            <person name="Atanasova L."/>
            <person name="Karlsson M."/>
            <person name="Huettel B."/>
            <person name="Barry K.W."/>
            <person name="Haridas S."/>
            <person name="Chen C."/>
            <person name="Bauer D."/>
            <person name="Andreopoulos W."/>
            <person name="Pangilinan J."/>
            <person name="LaButti K."/>
            <person name="Riley R."/>
            <person name="Lipzen A."/>
            <person name="Clum A."/>
            <person name="Drula E."/>
            <person name="Henrissat B."/>
            <person name="Kohler A."/>
            <person name="Grigoriev I.V."/>
            <person name="Martin F.M."/>
            <person name="Hacquard S."/>
        </authorList>
    </citation>
    <scope>NUCLEOTIDE SEQUENCE</scope>
    <source>
        <strain evidence="1">MPI-CAGE-AT-0023</strain>
    </source>
</reference>
<sequence length="1050" mass="117718">MASFSSKRRSASFSGGAVRQRMKIIARCRSYSVSSLGDGRVPQQLLRTQLRLATDIDELIAHRILSCGEDDGVGTAMRDWLNHPMLTSDDQLAKIIKIEQCTKLSPRLEAGSVAQFHQIIEELRLHGYENSVQDWIFFLKCSDPTTRITVRYVGSTSAPRNPFKRVQKNAGRPQSLLGMFLYILHKRYPEIATLHKVFTIHGSFVPDFSKLSGQQNILSQRFHNSVTDQTERCLIAFFGFRTLLNRQRGGKHGVISVDYEEERVFLRCKTNLWTKANGCFTTPPSDDYTRTEVWSEEDKLKEASRETYIAGASTQAVAKSWLNGYSVLALCGQEPPISSINDGTDILSGIRATSSLVRSVLTLMVAMETGVCDASITSLANLFSFNQLFNWPLLAPKHKQRSRELFDSWLETIQPLIVASLGQHVYAWVCQPSRRQTPPKSLLNEVGIPRLVQIPNSSYDAIIIPHLHSGSFARNPSISSQGQVFWYPWVATWVYMDTAIRLLSSHDISSTPRQALCVELHTQAEATLKKAGYFESLQVAKAEFAYTTKINTSETMNCKSVSSETRSAGTEGYALPSFTISVDRRAVLDQHLSYSALSDQGISQPMLESIDDGSKKRPRDMFEENERFDDDPRANLTSTNWGPSDKTMERWRKVYDFIRKGESFDFARRLRNKFLLERIWTGSNSSSVLPEFALDESNSAIAGNQPYSPMPSSLFETKPLAVHPPYRFKLALERCGKTEGPPLSIIRRQQAELLFEDTVPKLCGWLLGKVAWVEFLQELDEGVWIAASLETARGDEMIQPERDRFIETFGDKGDAGESSNDEAGGIKLQRASQQFMVQQMLWLGKITRGKVADSPYLNLNEAEGHQVKVSQRGKVQLRFKLKNDLTVTTDIKLGPLIAPLEKDDKRTIHFTDLGIDIRTATGLTIKVPINNSTCILPLSAMKSHQNGTDFISLWKAVRGEAQPADSVSSLLKSSDEDADYPPELCVSSTGEMGAKPPNRRLETIQEPEKNDALWLLKSSIDLRLPDGGDFWTGSKEDFPRGTDDVAGFIE</sequence>
<dbReference type="OrthoDB" id="2121009at2759"/>
<protein>
    <submittedName>
        <fullName evidence="1">Uncharacterized protein</fullName>
    </submittedName>
</protein>
<dbReference type="EMBL" id="JAGMUX010000001">
    <property type="protein sequence ID" value="KAH7270494.1"/>
    <property type="molecule type" value="Genomic_DNA"/>
</dbReference>
<organism evidence="1 2">
    <name type="scientific">Fusarium redolens</name>
    <dbReference type="NCBI Taxonomy" id="48865"/>
    <lineage>
        <taxon>Eukaryota</taxon>
        <taxon>Fungi</taxon>
        <taxon>Dikarya</taxon>
        <taxon>Ascomycota</taxon>
        <taxon>Pezizomycotina</taxon>
        <taxon>Sordariomycetes</taxon>
        <taxon>Hypocreomycetidae</taxon>
        <taxon>Hypocreales</taxon>
        <taxon>Nectriaceae</taxon>
        <taxon>Fusarium</taxon>
        <taxon>Fusarium redolens species complex</taxon>
    </lineage>
</organism>
<accession>A0A9P9KXQ8</accession>
<evidence type="ECO:0000313" key="1">
    <source>
        <dbReference type="EMBL" id="KAH7270494.1"/>
    </source>
</evidence>
<comment type="caution">
    <text evidence="1">The sequence shown here is derived from an EMBL/GenBank/DDBJ whole genome shotgun (WGS) entry which is preliminary data.</text>
</comment>
<evidence type="ECO:0000313" key="2">
    <source>
        <dbReference type="Proteomes" id="UP000720189"/>
    </source>
</evidence>
<dbReference type="AlphaFoldDB" id="A0A9P9KXQ8"/>
<keyword evidence="2" id="KW-1185">Reference proteome</keyword>
<dbReference type="Proteomes" id="UP000720189">
    <property type="component" value="Unassembled WGS sequence"/>
</dbReference>
<proteinExistence type="predicted"/>
<name>A0A9P9KXQ8_FUSRE</name>
<gene>
    <name evidence="1" type="ORF">BKA55DRAFT_588919</name>
</gene>
<dbReference type="GeneID" id="70224812"/>